<accession>A0A1E4TDC1</accession>
<dbReference type="EMBL" id="KV453843">
    <property type="protein sequence ID" value="ODV89762.1"/>
    <property type="molecule type" value="Genomic_DNA"/>
</dbReference>
<protein>
    <submittedName>
        <fullName evidence="2">Uncharacterized protein</fullName>
    </submittedName>
</protein>
<evidence type="ECO:0000256" key="1">
    <source>
        <dbReference type="SAM" id="MobiDB-lite"/>
    </source>
</evidence>
<feature type="region of interest" description="Disordered" evidence="1">
    <location>
        <begin position="141"/>
        <end position="174"/>
    </location>
</feature>
<name>A0A1E4TDC1_9ASCO</name>
<dbReference type="Pfam" id="PF11778">
    <property type="entry name" value="SID"/>
    <property type="match status" value="1"/>
</dbReference>
<dbReference type="InterPro" id="IPR021750">
    <property type="entry name" value="Sid4-like"/>
</dbReference>
<dbReference type="OrthoDB" id="5376259at2759"/>
<proteinExistence type="predicted"/>
<sequence>MDDQFESSDMTHYKWTESSELYSTISPSTSQDKFRDQNIAACTDLATDLDKLRIGSLNNENMFSTPHKFADEPVKLKDITNISPVTDKTFNNDDSSEVIDRISSDIHDMPTEPPADVSVPIEDPMAASEYNATSFQSEFSNVSDKELSEALEASPATTAVPSEQVKHTQAADSSRDYTLDERRAYLQEIDDLKRQINTLKGSTRPMKPEDLVLDSSYYESRSAEKLARQQAIFSHYELEDVENLSLTDSHNLIKNILLQHDCPLSKIKTCSMNYRSSMKELHDLRNFADSVHKVVYNSQHRHPGKDISKCLNGMKKRLS</sequence>
<evidence type="ECO:0000313" key="3">
    <source>
        <dbReference type="Proteomes" id="UP000095023"/>
    </source>
</evidence>
<organism evidence="2 3">
    <name type="scientific">Tortispora caseinolytica NRRL Y-17796</name>
    <dbReference type="NCBI Taxonomy" id="767744"/>
    <lineage>
        <taxon>Eukaryota</taxon>
        <taxon>Fungi</taxon>
        <taxon>Dikarya</taxon>
        <taxon>Ascomycota</taxon>
        <taxon>Saccharomycotina</taxon>
        <taxon>Trigonopsidomycetes</taxon>
        <taxon>Trigonopsidales</taxon>
        <taxon>Trigonopsidaceae</taxon>
        <taxon>Tortispora</taxon>
    </lineage>
</organism>
<dbReference type="Proteomes" id="UP000095023">
    <property type="component" value="Unassembled WGS sequence"/>
</dbReference>
<reference evidence="3" key="1">
    <citation type="submission" date="2016-02" db="EMBL/GenBank/DDBJ databases">
        <title>Comparative genomics of biotechnologically important yeasts.</title>
        <authorList>
            <consortium name="DOE Joint Genome Institute"/>
            <person name="Riley R."/>
            <person name="Haridas S."/>
            <person name="Wolfe K.H."/>
            <person name="Lopes M.R."/>
            <person name="Hittinger C.T."/>
            <person name="Goker M."/>
            <person name="Salamov A."/>
            <person name="Wisecaver J."/>
            <person name="Long T.M."/>
            <person name="Aerts A.L."/>
            <person name="Barry K."/>
            <person name="Choi C."/>
            <person name="Clum A."/>
            <person name="Coughlan A.Y."/>
            <person name="Deshpande S."/>
            <person name="Douglass A.P."/>
            <person name="Hanson S.J."/>
            <person name="Klenk H.-P."/>
            <person name="Labutti K."/>
            <person name="Lapidus A."/>
            <person name="Lindquist E."/>
            <person name="Lipzen A."/>
            <person name="Meier-Kolthoff J.P."/>
            <person name="Ohm R.A."/>
            <person name="Otillar R.P."/>
            <person name="Pangilinan J."/>
            <person name="Peng Y."/>
            <person name="Rokas A."/>
            <person name="Rosa C.A."/>
            <person name="Scheuner C."/>
            <person name="Sibirny A.A."/>
            <person name="Slot J.C."/>
            <person name="Stielow J.B."/>
            <person name="Sun H."/>
            <person name="Kurtzman C.P."/>
            <person name="Blackwell M."/>
            <person name="Jeffries T.W."/>
            <person name="Grigoriev I.V."/>
        </authorList>
    </citation>
    <scope>NUCLEOTIDE SEQUENCE [LARGE SCALE GENOMIC DNA]</scope>
    <source>
        <strain evidence="3">NRRL Y-17796</strain>
    </source>
</reference>
<keyword evidence="3" id="KW-1185">Reference proteome</keyword>
<gene>
    <name evidence="2" type="ORF">CANCADRAFT_4386</name>
</gene>
<dbReference type="AlphaFoldDB" id="A0A1E4TDC1"/>
<evidence type="ECO:0000313" key="2">
    <source>
        <dbReference type="EMBL" id="ODV89762.1"/>
    </source>
</evidence>